<reference evidence="2" key="3">
    <citation type="submission" date="2020-09" db="EMBL/GenBank/DDBJ databases">
        <authorList>
            <person name="Sun Q."/>
            <person name="Ohkuma M."/>
        </authorList>
    </citation>
    <scope>NUCLEOTIDE SEQUENCE</scope>
    <source>
        <strain evidence="2">JCM 4136</strain>
    </source>
</reference>
<evidence type="ECO:0000313" key="3">
    <source>
        <dbReference type="Proteomes" id="UP000480804"/>
    </source>
</evidence>
<comment type="caution">
    <text evidence="2">The sequence shown here is derived from an EMBL/GenBank/DDBJ whole genome shotgun (WGS) entry which is preliminary data.</text>
</comment>
<gene>
    <name evidence="2" type="ORF">GCM10010227_54230</name>
    <name evidence="1" type="ORF">Sgou_61940</name>
</gene>
<dbReference type="Proteomes" id="UP000480804">
    <property type="component" value="Unassembled WGS sequence"/>
</dbReference>
<name>A0A8H9LX45_9ACTN</name>
<evidence type="ECO:0000313" key="4">
    <source>
        <dbReference type="Proteomes" id="UP000660975"/>
    </source>
</evidence>
<dbReference type="EMBL" id="BLLO01000031">
    <property type="protein sequence ID" value="GFH81524.1"/>
    <property type="molecule type" value="Genomic_DNA"/>
</dbReference>
<reference evidence="1 3" key="2">
    <citation type="submission" date="2020-02" db="EMBL/GenBank/DDBJ databases">
        <title>Whole genome shotgun sequence of Streptomyces gougerotii NBRC 13043.</title>
        <authorList>
            <person name="Ichikawa N."/>
            <person name="Komaki H."/>
            <person name="Tamura T."/>
        </authorList>
    </citation>
    <scope>NUCLEOTIDE SEQUENCE [LARGE SCALE GENOMIC DNA]</scope>
    <source>
        <strain evidence="1 3">NBRC 13043</strain>
    </source>
</reference>
<keyword evidence="3" id="KW-1185">Reference proteome</keyword>
<accession>A0A8H9LX45</accession>
<proteinExistence type="predicted"/>
<dbReference type="Proteomes" id="UP000660975">
    <property type="component" value="Unassembled WGS sequence"/>
</dbReference>
<evidence type="ECO:0000313" key="2">
    <source>
        <dbReference type="EMBL" id="GGU92062.1"/>
    </source>
</evidence>
<dbReference type="AlphaFoldDB" id="A0A8H9LX45"/>
<reference evidence="2" key="1">
    <citation type="journal article" date="2014" name="Int. J. Syst. Evol. Microbiol.">
        <title>Complete genome sequence of Corynebacterium casei LMG S-19264T (=DSM 44701T), isolated from a smear-ripened cheese.</title>
        <authorList>
            <consortium name="US DOE Joint Genome Institute (JGI-PGF)"/>
            <person name="Walter F."/>
            <person name="Albersmeier A."/>
            <person name="Kalinowski J."/>
            <person name="Ruckert C."/>
        </authorList>
    </citation>
    <scope>NUCLEOTIDE SEQUENCE</scope>
    <source>
        <strain evidence="2">JCM 4136</strain>
    </source>
</reference>
<organism evidence="2 4">
    <name type="scientific">Streptomyces gougerotii</name>
    <dbReference type="NCBI Taxonomy" id="53448"/>
    <lineage>
        <taxon>Bacteria</taxon>
        <taxon>Bacillati</taxon>
        <taxon>Actinomycetota</taxon>
        <taxon>Actinomycetes</taxon>
        <taxon>Kitasatosporales</taxon>
        <taxon>Streptomycetaceae</taxon>
        <taxon>Streptomyces</taxon>
        <taxon>Streptomyces diastaticus group</taxon>
    </lineage>
</organism>
<protein>
    <submittedName>
        <fullName evidence="2">Uncharacterized protein</fullName>
    </submittedName>
</protein>
<dbReference type="EMBL" id="BMSC01000027">
    <property type="protein sequence ID" value="GGU92062.1"/>
    <property type="molecule type" value="Genomic_DNA"/>
</dbReference>
<sequence length="94" mass="10224">MSDPDHQAPDFSGLEGGDAYQMAEDAVREVAGWYSAQIIAERRQPVPDDGRVQELRDRRGAALADAARLTTVGPDEASRLAALYAARLKELTEP</sequence>
<dbReference type="RefSeq" id="WP_185393871.1">
    <property type="nucleotide sequence ID" value="NZ_BLLO01000031.1"/>
</dbReference>
<evidence type="ECO:0000313" key="1">
    <source>
        <dbReference type="EMBL" id="GFH81524.1"/>
    </source>
</evidence>